<accession>A0A4V4HQA4</accession>
<protein>
    <submittedName>
        <fullName evidence="1">Plasmid maintenance toxin (PemK-like)</fullName>
    </submittedName>
</protein>
<reference evidence="1 2" key="1">
    <citation type="submission" date="2019-04" db="EMBL/GenBank/DDBJ databases">
        <title>genome sequence of strain W3.</title>
        <authorList>
            <person name="Gao J."/>
            <person name="Sun J."/>
        </authorList>
    </citation>
    <scope>NUCLEOTIDE SEQUENCE [LARGE SCALE GENOMIC DNA]</scope>
    <source>
        <strain evidence="1 2">W3</strain>
    </source>
</reference>
<proteinExistence type="predicted"/>
<evidence type="ECO:0000313" key="2">
    <source>
        <dbReference type="Proteomes" id="UP000307378"/>
    </source>
</evidence>
<dbReference type="EMBL" id="STGU01000012">
    <property type="protein sequence ID" value="THV33016.1"/>
    <property type="molecule type" value="Genomic_DNA"/>
</dbReference>
<organism evidence="1 2">
    <name type="scientific">Rhizobium rosettiformans W3</name>
    <dbReference type="NCBI Taxonomy" id="538378"/>
    <lineage>
        <taxon>Bacteria</taxon>
        <taxon>Pseudomonadati</taxon>
        <taxon>Pseudomonadota</taxon>
        <taxon>Alphaproteobacteria</taxon>
        <taxon>Hyphomicrobiales</taxon>
        <taxon>Rhizobiaceae</taxon>
        <taxon>Rhizobium/Agrobacterium group</taxon>
        <taxon>Rhizobium</taxon>
    </lineage>
</organism>
<gene>
    <name evidence="1" type="ORF">FAA86_19195</name>
</gene>
<comment type="caution">
    <text evidence="1">The sequence shown here is derived from an EMBL/GenBank/DDBJ whole genome shotgun (WGS) entry which is preliminary data.</text>
</comment>
<name>A0A4V4HQA4_9HYPH</name>
<dbReference type="Proteomes" id="UP000307378">
    <property type="component" value="Unassembled WGS sequence"/>
</dbReference>
<dbReference type="AlphaFoldDB" id="A0A4V4HQA4"/>
<dbReference type="RefSeq" id="WP_136542710.1">
    <property type="nucleotide sequence ID" value="NZ_STGU01000012.1"/>
</dbReference>
<evidence type="ECO:0000313" key="1">
    <source>
        <dbReference type="EMBL" id="THV33016.1"/>
    </source>
</evidence>
<sequence length="150" mass="17312">MRIPAEPPIGHIIAYEYLWSSKAKRREDGEKTYPTALLLAKKDDFGTTIVYALGISHMPPAAARRALQVPQKLCRHIGLDDRPQWIYTDELNLFVWPGPDLRPAQWISQKRLIEDTCVLGPLPTDWFDLVKQHFAESYQLRQLSVTKRTD</sequence>